<dbReference type="Proteomes" id="UP000199477">
    <property type="component" value="Unassembled WGS sequence"/>
</dbReference>
<dbReference type="STRING" id="500610.SAMN02799615_00891"/>
<keyword evidence="1" id="KW-1133">Transmembrane helix</keyword>
<name>A0A1I2A2E8_9GAMM</name>
<evidence type="ECO:0000313" key="3">
    <source>
        <dbReference type="Proteomes" id="UP000199477"/>
    </source>
</evidence>
<proteinExistence type="predicted"/>
<keyword evidence="1" id="KW-0472">Membrane</keyword>
<gene>
    <name evidence="2" type="ORF">SAMN02799615_00891</name>
</gene>
<reference evidence="3" key="1">
    <citation type="submission" date="2016-10" db="EMBL/GenBank/DDBJ databases">
        <authorList>
            <person name="Varghese N."/>
            <person name="Submissions S."/>
        </authorList>
    </citation>
    <scope>NUCLEOTIDE SEQUENCE [LARGE SCALE GENOMIC DNA]</scope>
    <source>
        <strain evidence="3">UNC178MFTsu3.1</strain>
    </source>
</reference>
<feature type="transmembrane region" description="Helical" evidence="1">
    <location>
        <begin position="20"/>
        <end position="44"/>
    </location>
</feature>
<keyword evidence="3" id="KW-1185">Reference proteome</keyword>
<evidence type="ECO:0000313" key="2">
    <source>
        <dbReference type="EMBL" id="SFE37778.1"/>
    </source>
</evidence>
<keyword evidence="1" id="KW-0812">Transmembrane</keyword>
<sequence length="48" mass="4884">MPVPGEDGEPQSISEGVFNLALAVIAVGVICLAVCKVVQAYLAVRGAQ</sequence>
<protein>
    <submittedName>
        <fullName evidence="2">Uncharacterized protein</fullName>
    </submittedName>
</protein>
<dbReference type="AlphaFoldDB" id="A0A1I2A2E8"/>
<accession>A0A1I2A2E8</accession>
<evidence type="ECO:0000256" key="1">
    <source>
        <dbReference type="SAM" id="Phobius"/>
    </source>
</evidence>
<dbReference type="EMBL" id="FONH01000002">
    <property type="protein sequence ID" value="SFE37778.1"/>
    <property type="molecule type" value="Genomic_DNA"/>
</dbReference>
<dbReference type="RefSeq" id="WP_155964735.1">
    <property type="nucleotide sequence ID" value="NZ_FONH01000002.1"/>
</dbReference>
<organism evidence="2 3">
    <name type="scientific">Dyella marensis</name>
    <dbReference type="NCBI Taxonomy" id="500610"/>
    <lineage>
        <taxon>Bacteria</taxon>
        <taxon>Pseudomonadati</taxon>
        <taxon>Pseudomonadota</taxon>
        <taxon>Gammaproteobacteria</taxon>
        <taxon>Lysobacterales</taxon>
        <taxon>Rhodanobacteraceae</taxon>
        <taxon>Dyella</taxon>
    </lineage>
</organism>